<feature type="domain" description="Protein-PII uridylyltransferase N-terminal" evidence="2">
    <location>
        <begin position="189"/>
        <end position="272"/>
    </location>
</feature>
<evidence type="ECO:0000313" key="3">
    <source>
        <dbReference type="Proteomes" id="UP000001554"/>
    </source>
</evidence>
<evidence type="ECO:0000256" key="1">
    <source>
        <dbReference type="PROSITE-ProRule" id="PRU00339"/>
    </source>
</evidence>
<dbReference type="PROSITE" id="PS50005">
    <property type="entry name" value="TPR"/>
    <property type="match status" value="1"/>
</dbReference>
<reference evidence="3" key="1">
    <citation type="journal article" date="2020" name="Nat. Ecol. Evol.">
        <title>Deeply conserved synteny resolves early events in vertebrate evolution.</title>
        <authorList>
            <person name="Simakov O."/>
            <person name="Marletaz F."/>
            <person name="Yue J.X."/>
            <person name="O'Connell B."/>
            <person name="Jenkins J."/>
            <person name="Brandt A."/>
            <person name="Calef R."/>
            <person name="Tung C.H."/>
            <person name="Huang T.K."/>
            <person name="Schmutz J."/>
            <person name="Satoh N."/>
            <person name="Yu J.K."/>
            <person name="Putnam N.H."/>
            <person name="Green R.E."/>
            <person name="Rokhsar D.S."/>
        </authorList>
    </citation>
    <scope>NUCLEOTIDE SEQUENCE [LARGE SCALE GENOMIC DNA]</scope>
    <source>
        <strain evidence="3">S238N-H82</strain>
    </source>
</reference>
<dbReference type="PROSITE" id="PS50293">
    <property type="entry name" value="TPR_REGION"/>
    <property type="match status" value="2"/>
</dbReference>
<sequence>MDSTELFTVDDKERTCHSFFKKGDDALQDGDLQTAEHHFAAGLKIFHRSTGTSWPLRLSKEAEGLQKLGDVYKERGRQGGDGRDFTKAVALYNAALVRSDSESTKGTLLKFIKEVEGCFIQTFTDHPSEPSPYELDGKKHRELLYTHRAWVETELKTIDEEFDPENYDTDDDDIKVREFESQRADAVRAMFAKIAEDRKQLLQTMLFKCIDVLGPTPCPYAVIGLGSQATQLVTPYSDLEFAILIEEGKDSDANKQYFRNLTNLLHIKVINLGETILPAMAIKSLNDFTSSNPDDNWFYDDITPRGMSFDGSMPWASKTPLGRDKTLHKPKVELIDTPANMAKYQQEDISLAEGYNLASVLRNACLLNGSQTLVEEYQCSMEARFAQLSPTENMSAAIKQGQVQLRQDIGKFEGYQITERIINVKKEMYRFPTVMIDTLALCMEIPPANLWNTLDKMKFSQKISADNAHHLKVLLSISAELRLRTYMTNKGQKESMSALTQALYRESDDDEISVVRSVFSCDWRQLLRYQYTAVPLKKLLSKLSVEHVSSCIDQFLTTSLCQRSLEAKAEACMALSLNHRAISHLEKYLDQIKAAECSSHTDIASALANLGSAWSGLAEYEKAIKYYEQALEMLGHDSSDTETATLLNNLGVTWEKLGHHRTALSYHERALRS</sequence>
<dbReference type="Proteomes" id="UP000001554">
    <property type="component" value="Chromosome 4"/>
</dbReference>
<dbReference type="KEGG" id="bfo:118413189"/>
<dbReference type="RefSeq" id="XP_035672291.1">
    <property type="nucleotide sequence ID" value="XM_035816398.1"/>
</dbReference>
<dbReference type="OMA" id="WFYDDIT"/>
<protein>
    <submittedName>
        <fullName evidence="4">Uncharacterized protein LOC118413189</fullName>
    </submittedName>
</protein>
<gene>
    <name evidence="4" type="primary">LOC118413189</name>
</gene>
<dbReference type="Gene3D" id="1.25.40.10">
    <property type="entry name" value="Tetratricopeptide repeat domain"/>
    <property type="match status" value="1"/>
</dbReference>
<evidence type="ECO:0000313" key="4">
    <source>
        <dbReference type="RefSeq" id="XP_035672291.1"/>
    </source>
</evidence>
<dbReference type="SMART" id="SM00028">
    <property type="entry name" value="TPR"/>
    <property type="match status" value="4"/>
</dbReference>
<dbReference type="InterPro" id="IPR005105">
    <property type="entry name" value="GlnD_Uridyltrans_N"/>
</dbReference>
<feature type="repeat" description="TPR" evidence="1">
    <location>
        <begin position="604"/>
        <end position="637"/>
    </location>
</feature>
<dbReference type="Pfam" id="PF13374">
    <property type="entry name" value="TPR_10"/>
    <property type="match status" value="2"/>
</dbReference>
<reference evidence="4" key="2">
    <citation type="submission" date="2025-08" db="UniProtKB">
        <authorList>
            <consortium name="RefSeq"/>
        </authorList>
    </citation>
    <scope>IDENTIFICATION</scope>
    <source>
        <strain evidence="4">S238N-H82</strain>
        <tissue evidence="4">Testes</tissue>
    </source>
</reference>
<accession>A0A9J7MM87</accession>
<dbReference type="PANTHER" id="PTHR19959">
    <property type="entry name" value="KINESIN LIGHT CHAIN"/>
    <property type="match status" value="1"/>
</dbReference>
<dbReference type="GO" id="GO:0008773">
    <property type="term" value="F:[protein-PII] uridylyltransferase activity"/>
    <property type="evidence" value="ECO:0007669"/>
    <property type="project" value="InterPro"/>
</dbReference>
<dbReference type="PANTHER" id="PTHR19959:SF119">
    <property type="entry name" value="FUNGAL LIPASE-LIKE DOMAIN-CONTAINING PROTEIN"/>
    <property type="match status" value="1"/>
</dbReference>
<dbReference type="Pfam" id="PF03445">
    <property type="entry name" value="DUF294"/>
    <property type="match status" value="1"/>
</dbReference>
<dbReference type="InterPro" id="IPR019734">
    <property type="entry name" value="TPR_rpt"/>
</dbReference>
<proteinExistence type="predicted"/>
<organism evidence="3 4">
    <name type="scientific">Branchiostoma floridae</name>
    <name type="common">Florida lancelet</name>
    <name type="synonym">Amphioxus</name>
    <dbReference type="NCBI Taxonomy" id="7739"/>
    <lineage>
        <taxon>Eukaryota</taxon>
        <taxon>Metazoa</taxon>
        <taxon>Chordata</taxon>
        <taxon>Cephalochordata</taxon>
        <taxon>Leptocardii</taxon>
        <taxon>Amphioxiformes</taxon>
        <taxon>Branchiostomatidae</taxon>
        <taxon>Branchiostoma</taxon>
    </lineage>
</organism>
<dbReference type="AlphaFoldDB" id="A0A9J7MM87"/>
<name>A0A9J7MM87_BRAFL</name>
<dbReference type="OrthoDB" id="10260758at2759"/>
<evidence type="ECO:0000259" key="2">
    <source>
        <dbReference type="Pfam" id="PF03445"/>
    </source>
</evidence>
<dbReference type="InterPro" id="IPR011990">
    <property type="entry name" value="TPR-like_helical_dom_sf"/>
</dbReference>
<keyword evidence="3" id="KW-1185">Reference proteome</keyword>
<dbReference type="SUPFAM" id="SSF48452">
    <property type="entry name" value="TPR-like"/>
    <property type="match status" value="1"/>
</dbReference>
<keyword evidence="1" id="KW-0802">TPR repeat</keyword>
<dbReference type="GeneID" id="118413189"/>